<feature type="compositionally biased region" description="Low complexity" evidence="1">
    <location>
        <begin position="21"/>
        <end position="36"/>
    </location>
</feature>
<dbReference type="PANTHER" id="PTHR34797:SF1">
    <property type="entry name" value="ATG8-INTERACTING PROTEIN 2"/>
    <property type="match status" value="1"/>
</dbReference>
<proteinExistence type="predicted"/>
<gene>
    <name evidence="2" type="ORF">CSSPJE1EN1_LOCUS3410</name>
</gene>
<organism evidence="2 3">
    <name type="scientific">Sphagnum jensenii</name>
    <dbReference type="NCBI Taxonomy" id="128206"/>
    <lineage>
        <taxon>Eukaryota</taxon>
        <taxon>Viridiplantae</taxon>
        <taxon>Streptophyta</taxon>
        <taxon>Embryophyta</taxon>
        <taxon>Bryophyta</taxon>
        <taxon>Sphagnophytina</taxon>
        <taxon>Sphagnopsida</taxon>
        <taxon>Sphagnales</taxon>
        <taxon>Sphagnaceae</taxon>
        <taxon>Sphagnum</taxon>
    </lineage>
</organism>
<dbReference type="Proteomes" id="UP001497444">
    <property type="component" value="Chromosome 11"/>
</dbReference>
<protein>
    <submittedName>
        <fullName evidence="2">Uncharacterized protein</fullName>
    </submittedName>
</protein>
<evidence type="ECO:0000313" key="2">
    <source>
        <dbReference type="EMBL" id="CAK9257932.1"/>
    </source>
</evidence>
<accession>A0ABP0VTX1</accession>
<sequence length="347" mass="38246">MEESSSNCGGGDEDDVRSSEWEVVSLSLSSHSLSASTTFETAAGTGQEEIGGEAVDVGLQSDYSFFSSSSSSSHELQQTVPSSDDDDDDGESLMVQFDLDSDKKRIPLGSSSSPELPPPKGLSQEQVALAAATTDDDELRPESDYVKEEHFSHVSSCTSHMQEELLQMSWCEPLASGIGHAVVDYGDEHEIGNKSLSYALAPLLLGEELCHNQVGEGNEIGGVAATARLFDNTEEEEQQQVWSSAGGLERTNLEFEFPDMQNVELEKRKSSATLLGDGCYEQHTCETWWKQCRGILWLMGLVILGHQWQHERCQNQQLQLQLCSKDEAMLGHRRVRVLRSSSVYHTF</sequence>
<feature type="region of interest" description="Disordered" evidence="1">
    <location>
        <begin position="1"/>
        <end position="139"/>
    </location>
</feature>
<dbReference type="EMBL" id="OZ020106">
    <property type="protein sequence ID" value="CAK9257932.1"/>
    <property type="molecule type" value="Genomic_DNA"/>
</dbReference>
<name>A0ABP0VTX1_9BRYO</name>
<feature type="compositionally biased region" description="Low complexity" evidence="1">
    <location>
        <begin position="64"/>
        <end position="73"/>
    </location>
</feature>
<dbReference type="InterPro" id="IPR040304">
    <property type="entry name" value="ATG8-IP-1/2"/>
</dbReference>
<dbReference type="PANTHER" id="PTHR34797">
    <property type="entry name" value="ATG8-INTERACTING PROTEIN 2"/>
    <property type="match status" value="1"/>
</dbReference>
<reference evidence="2" key="1">
    <citation type="submission" date="2024-02" db="EMBL/GenBank/DDBJ databases">
        <authorList>
            <consortium name="ELIXIR-Norway"/>
            <consortium name="Elixir Norway"/>
        </authorList>
    </citation>
    <scope>NUCLEOTIDE SEQUENCE</scope>
</reference>
<keyword evidence="3" id="KW-1185">Reference proteome</keyword>
<evidence type="ECO:0000256" key="1">
    <source>
        <dbReference type="SAM" id="MobiDB-lite"/>
    </source>
</evidence>
<evidence type="ECO:0000313" key="3">
    <source>
        <dbReference type="Proteomes" id="UP001497444"/>
    </source>
</evidence>